<feature type="domain" description="Choice-of-anchor A" evidence="3">
    <location>
        <begin position="34"/>
        <end position="264"/>
    </location>
</feature>
<feature type="chain" id="PRO_5045496439" evidence="1">
    <location>
        <begin position="22"/>
        <end position="343"/>
    </location>
</feature>
<evidence type="ECO:0000313" key="5">
    <source>
        <dbReference type="Proteomes" id="UP001596086"/>
    </source>
</evidence>
<name>A0ABW0RU91_9BURK</name>
<sequence length="343" mass="34858">MPIKRRLALLCAVLCAGSAHAGIVNLTTPIGGANIYVIHDFTSYSSDVEGAIVAGGNVTLSNYAVNAKNKDAFGAKDIAVAAGGNVKLSNGSINNGLVYAGGTTSISSAPAVSSAASSPVDFKVLESYYKTLAKNLTELDPTGTVAPLWSGVKITGSGNGGVDVFNVSADMFATSSSWTLDKLTPGETLIFNISGKSGTFNNGGIGFGPLDGYNVLFNFYEATSLNVKGVIGSVLAPYATVSENWGVINGNVIVDTWASTVQVNANHYFTAVDVKGFNDGSKPVIDLPTPPSTGGGNLPVEAPGNVQTGDVPEPGSLALLLAGAVAAAALHRSRKRAASSARA</sequence>
<evidence type="ECO:0000259" key="3">
    <source>
        <dbReference type="Pfam" id="PF20597"/>
    </source>
</evidence>
<accession>A0ABW0RU91</accession>
<proteinExistence type="predicted"/>
<reference evidence="5" key="1">
    <citation type="journal article" date="2019" name="Int. J. Syst. Evol. Microbiol.">
        <title>The Global Catalogue of Microorganisms (GCM) 10K type strain sequencing project: providing services to taxonomists for standard genome sequencing and annotation.</title>
        <authorList>
            <consortium name="The Broad Institute Genomics Platform"/>
            <consortium name="The Broad Institute Genome Sequencing Center for Infectious Disease"/>
            <person name="Wu L."/>
            <person name="Ma J."/>
        </authorList>
    </citation>
    <scope>NUCLEOTIDE SEQUENCE [LARGE SCALE GENOMIC DNA]</scope>
    <source>
        <strain evidence="5">CGMCC 4.5798</strain>
    </source>
</reference>
<dbReference type="InterPro" id="IPR013424">
    <property type="entry name" value="Ice-binding_C"/>
</dbReference>
<feature type="domain" description="Ice-binding protein C-terminal" evidence="2">
    <location>
        <begin position="310"/>
        <end position="332"/>
    </location>
</feature>
<dbReference type="NCBIfam" id="TIGR02595">
    <property type="entry name" value="PEP_CTERM"/>
    <property type="match status" value="1"/>
</dbReference>
<comment type="caution">
    <text evidence="4">The sequence shown here is derived from an EMBL/GenBank/DDBJ whole genome shotgun (WGS) entry which is preliminary data.</text>
</comment>
<evidence type="ECO:0000313" key="4">
    <source>
        <dbReference type="EMBL" id="MFC5547809.1"/>
    </source>
</evidence>
<gene>
    <name evidence="4" type="ORF">ACFPO9_04695</name>
</gene>
<feature type="signal peptide" evidence="1">
    <location>
        <begin position="1"/>
        <end position="21"/>
    </location>
</feature>
<evidence type="ECO:0000259" key="2">
    <source>
        <dbReference type="Pfam" id="PF07589"/>
    </source>
</evidence>
<dbReference type="RefSeq" id="WP_379767815.1">
    <property type="nucleotide sequence ID" value="NZ_JBHSMZ010000004.1"/>
</dbReference>
<dbReference type="EMBL" id="JBHSMZ010000004">
    <property type="protein sequence ID" value="MFC5547809.1"/>
    <property type="molecule type" value="Genomic_DNA"/>
</dbReference>
<dbReference type="Proteomes" id="UP001596086">
    <property type="component" value="Unassembled WGS sequence"/>
</dbReference>
<evidence type="ECO:0000256" key="1">
    <source>
        <dbReference type="SAM" id="SignalP"/>
    </source>
</evidence>
<organism evidence="4 5">
    <name type="scientific">Massilia aerilata</name>
    <dbReference type="NCBI Taxonomy" id="453817"/>
    <lineage>
        <taxon>Bacteria</taxon>
        <taxon>Pseudomonadati</taxon>
        <taxon>Pseudomonadota</taxon>
        <taxon>Betaproteobacteria</taxon>
        <taxon>Burkholderiales</taxon>
        <taxon>Oxalobacteraceae</taxon>
        <taxon>Telluria group</taxon>
        <taxon>Massilia</taxon>
    </lineage>
</organism>
<protein>
    <submittedName>
        <fullName evidence="4">Choice-of-anchor A family protein</fullName>
    </submittedName>
</protein>
<dbReference type="Pfam" id="PF20597">
    <property type="entry name" value="pAdhesive_15"/>
    <property type="match status" value="1"/>
</dbReference>
<dbReference type="Pfam" id="PF07589">
    <property type="entry name" value="PEP-CTERM"/>
    <property type="match status" value="1"/>
</dbReference>
<keyword evidence="5" id="KW-1185">Reference proteome</keyword>
<keyword evidence="1" id="KW-0732">Signal</keyword>
<dbReference type="NCBIfam" id="TIGR04215">
    <property type="entry name" value="choice_anch_A"/>
    <property type="match status" value="1"/>
</dbReference>
<dbReference type="InterPro" id="IPR026588">
    <property type="entry name" value="Choice_anch_A"/>
</dbReference>